<dbReference type="PANTHER" id="PTHR33154:SF18">
    <property type="entry name" value="ARSENICAL RESISTANCE OPERON REPRESSOR"/>
    <property type="match status" value="1"/>
</dbReference>
<evidence type="ECO:0000256" key="1">
    <source>
        <dbReference type="ARBA" id="ARBA00023015"/>
    </source>
</evidence>
<accession>A0A3D9SVQ0</accession>
<evidence type="ECO:0000313" key="6">
    <source>
        <dbReference type="Proteomes" id="UP000256661"/>
    </source>
</evidence>
<keyword evidence="2" id="KW-0238">DNA-binding</keyword>
<dbReference type="PROSITE" id="PS50987">
    <property type="entry name" value="HTH_ARSR_2"/>
    <property type="match status" value="1"/>
</dbReference>
<dbReference type="InterPro" id="IPR011991">
    <property type="entry name" value="ArsR-like_HTH"/>
</dbReference>
<protein>
    <submittedName>
        <fullName evidence="5">ArsR family transcriptional regulator</fullName>
    </submittedName>
</protein>
<dbReference type="Gene3D" id="1.10.10.10">
    <property type="entry name" value="Winged helix-like DNA-binding domain superfamily/Winged helix DNA-binding domain"/>
    <property type="match status" value="1"/>
</dbReference>
<dbReference type="Proteomes" id="UP000256661">
    <property type="component" value="Unassembled WGS sequence"/>
</dbReference>
<keyword evidence="1" id="KW-0805">Transcription regulation</keyword>
<name>A0A3D9SVQ0_9ACTN</name>
<dbReference type="SMART" id="SM00418">
    <property type="entry name" value="HTH_ARSR"/>
    <property type="match status" value="1"/>
</dbReference>
<dbReference type="Pfam" id="PF01022">
    <property type="entry name" value="HTH_5"/>
    <property type="match status" value="1"/>
</dbReference>
<dbReference type="EMBL" id="QTTT01000001">
    <property type="protein sequence ID" value="REE99888.1"/>
    <property type="molecule type" value="Genomic_DNA"/>
</dbReference>
<dbReference type="InterPro" id="IPR051081">
    <property type="entry name" value="HTH_MetalResp_TranReg"/>
</dbReference>
<dbReference type="InterPro" id="IPR036390">
    <property type="entry name" value="WH_DNA-bd_sf"/>
</dbReference>
<dbReference type="InterPro" id="IPR036388">
    <property type="entry name" value="WH-like_DNA-bd_sf"/>
</dbReference>
<dbReference type="PROSITE" id="PS00846">
    <property type="entry name" value="HTH_ARSR_1"/>
    <property type="match status" value="1"/>
</dbReference>
<dbReference type="InterPro" id="IPR018334">
    <property type="entry name" value="ArsR_HTH"/>
</dbReference>
<dbReference type="NCBIfam" id="NF033788">
    <property type="entry name" value="HTH_metalloreg"/>
    <property type="match status" value="1"/>
</dbReference>
<sequence length="125" mass="13587">MTHVSALPLAESPDPAMDACHGRPPLTPMDRDEAARIAHLLKAVADPTRLQLLGMIRDSPSGEACVCDLTAALGLTQPTISHHLKILGDAGLVVRDRRGSWVWYTVSAERLDTLRLLNDLTRLMG</sequence>
<evidence type="ECO:0000256" key="3">
    <source>
        <dbReference type="ARBA" id="ARBA00023163"/>
    </source>
</evidence>
<dbReference type="RefSeq" id="WP_245974588.1">
    <property type="nucleotide sequence ID" value="NZ_QTTT01000001.1"/>
</dbReference>
<evidence type="ECO:0000259" key="4">
    <source>
        <dbReference type="PROSITE" id="PS50987"/>
    </source>
</evidence>
<dbReference type="PANTHER" id="PTHR33154">
    <property type="entry name" value="TRANSCRIPTIONAL REGULATOR, ARSR FAMILY"/>
    <property type="match status" value="1"/>
</dbReference>
<reference evidence="5 6" key="1">
    <citation type="submission" date="2018-08" db="EMBL/GenBank/DDBJ databases">
        <title>Sequencing the genomes of 1000 actinobacteria strains.</title>
        <authorList>
            <person name="Klenk H.-P."/>
        </authorList>
    </citation>
    <scope>NUCLEOTIDE SEQUENCE [LARGE SCALE GENOMIC DNA]</scope>
    <source>
        <strain evidence="5 6">DSM 43927</strain>
    </source>
</reference>
<dbReference type="PRINTS" id="PR00778">
    <property type="entry name" value="HTHARSR"/>
</dbReference>
<feature type="domain" description="HTH arsR-type" evidence="4">
    <location>
        <begin position="29"/>
        <end position="125"/>
    </location>
</feature>
<evidence type="ECO:0000313" key="5">
    <source>
        <dbReference type="EMBL" id="REE99888.1"/>
    </source>
</evidence>
<dbReference type="AlphaFoldDB" id="A0A3D9SVQ0"/>
<dbReference type="InterPro" id="IPR001845">
    <property type="entry name" value="HTH_ArsR_DNA-bd_dom"/>
</dbReference>
<dbReference type="SUPFAM" id="SSF46785">
    <property type="entry name" value="Winged helix' DNA-binding domain"/>
    <property type="match status" value="1"/>
</dbReference>
<gene>
    <name evidence="5" type="ORF">DFJ69_5405</name>
</gene>
<dbReference type="GO" id="GO:0003677">
    <property type="term" value="F:DNA binding"/>
    <property type="evidence" value="ECO:0007669"/>
    <property type="project" value="UniProtKB-KW"/>
</dbReference>
<organism evidence="5 6">
    <name type="scientific">Thermomonospora umbrina</name>
    <dbReference type="NCBI Taxonomy" id="111806"/>
    <lineage>
        <taxon>Bacteria</taxon>
        <taxon>Bacillati</taxon>
        <taxon>Actinomycetota</taxon>
        <taxon>Actinomycetes</taxon>
        <taxon>Streptosporangiales</taxon>
        <taxon>Thermomonosporaceae</taxon>
        <taxon>Thermomonospora</taxon>
    </lineage>
</organism>
<keyword evidence="3" id="KW-0804">Transcription</keyword>
<dbReference type="GO" id="GO:0003700">
    <property type="term" value="F:DNA-binding transcription factor activity"/>
    <property type="evidence" value="ECO:0007669"/>
    <property type="project" value="InterPro"/>
</dbReference>
<proteinExistence type="predicted"/>
<keyword evidence="6" id="KW-1185">Reference proteome</keyword>
<dbReference type="CDD" id="cd00090">
    <property type="entry name" value="HTH_ARSR"/>
    <property type="match status" value="1"/>
</dbReference>
<comment type="caution">
    <text evidence="5">The sequence shown here is derived from an EMBL/GenBank/DDBJ whole genome shotgun (WGS) entry which is preliminary data.</text>
</comment>
<evidence type="ECO:0000256" key="2">
    <source>
        <dbReference type="ARBA" id="ARBA00023125"/>
    </source>
</evidence>